<dbReference type="Pfam" id="PF00046">
    <property type="entry name" value="Homeodomain"/>
    <property type="match status" value="1"/>
</dbReference>
<proteinExistence type="predicted"/>
<reference evidence="9 10" key="1">
    <citation type="submission" date="2024-03" db="EMBL/GenBank/DDBJ databases">
        <title>Genome-scale model development and genomic sequencing of the oleaginous clade Lipomyces.</title>
        <authorList>
            <consortium name="Lawrence Berkeley National Laboratory"/>
            <person name="Czajka J.J."/>
            <person name="Han Y."/>
            <person name="Kim J."/>
            <person name="Mondo S.J."/>
            <person name="Hofstad B.A."/>
            <person name="Robles A."/>
            <person name="Haridas S."/>
            <person name="Riley R."/>
            <person name="LaButti K."/>
            <person name="Pangilinan J."/>
            <person name="Andreopoulos W."/>
            <person name="Lipzen A."/>
            <person name="Yan J."/>
            <person name="Wang M."/>
            <person name="Ng V."/>
            <person name="Grigoriev I.V."/>
            <person name="Spatafora J.W."/>
            <person name="Magnuson J.K."/>
            <person name="Baker S.E."/>
            <person name="Pomraning K.R."/>
        </authorList>
    </citation>
    <scope>NUCLEOTIDE SEQUENCE [LARGE SCALE GENOMIC DNA]</scope>
    <source>
        <strain evidence="9 10">Phaff 52-87</strain>
    </source>
</reference>
<sequence length="114" mass="12591">MPHQHIKPKRKRATPFQATRLEEVLQQTHFPSTELRLELARELGMTPRTVQIWFQNRRQAHRAERKRMPSMRSASGGDQGGTSGAGERGGSASIGGSSDGRSGDEDDLLSHDGN</sequence>
<evidence type="ECO:0000313" key="10">
    <source>
        <dbReference type="Proteomes" id="UP001498771"/>
    </source>
</evidence>
<dbReference type="InterPro" id="IPR000047">
    <property type="entry name" value="HTH_motif"/>
</dbReference>
<keyword evidence="3 5" id="KW-0371">Homeobox</keyword>
<evidence type="ECO:0000256" key="4">
    <source>
        <dbReference type="ARBA" id="ARBA00023242"/>
    </source>
</evidence>
<accession>A0ABR1F3U0</accession>
<dbReference type="SUPFAM" id="SSF46689">
    <property type="entry name" value="Homeodomain-like"/>
    <property type="match status" value="1"/>
</dbReference>
<dbReference type="PROSITE" id="PS00027">
    <property type="entry name" value="HOMEOBOX_1"/>
    <property type="match status" value="1"/>
</dbReference>
<dbReference type="InterPro" id="IPR051000">
    <property type="entry name" value="Homeobox_DNA-bind_prot"/>
</dbReference>
<comment type="subcellular location">
    <subcellularLocation>
        <location evidence="1 5 6">Nucleus</location>
    </subcellularLocation>
</comment>
<feature type="region of interest" description="Disordered" evidence="7">
    <location>
        <begin position="56"/>
        <end position="114"/>
    </location>
</feature>
<keyword evidence="2 5" id="KW-0238">DNA-binding</keyword>
<dbReference type="PROSITE" id="PS50071">
    <property type="entry name" value="HOMEOBOX_2"/>
    <property type="match status" value="1"/>
</dbReference>
<evidence type="ECO:0000313" key="9">
    <source>
        <dbReference type="EMBL" id="KAK7204516.1"/>
    </source>
</evidence>
<gene>
    <name evidence="9" type="ORF">BZA70DRAFT_239575</name>
</gene>
<evidence type="ECO:0000256" key="2">
    <source>
        <dbReference type="ARBA" id="ARBA00023125"/>
    </source>
</evidence>
<dbReference type="RefSeq" id="XP_064767549.1">
    <property type="nucleotide sequence ID" value="XM_064910475.1"/>
</dbReference>
<dbReference type="EMBL" id="JBBJBU010000008">
    <property type="protein sequence ID" value="KAK7204516.1"/>
    <property type="molecule type" value="Genomic_DNA"/>
</dbReference>
<dbReference type="Gene3D" id="1.10.10.60">
    <property type="entry name" value="Homeodomain-like"/>
    <property type="match status" value="1"/>
</dbReference>
<evidence type="ECO:0000256" key="6">
    <source>
        <dbReference type="RuleBase" id="RU000682"/>
    </source>
</evidence>
<evidence type="ECO:0000256" key="7">
    <source>
        <dbReference type="SAM" id="MobiDB-lite"/>
    </source>
</evidence>
<dbReference type="SMART" id="SM00389">
    <property type="entry name" value="HOX"/>
    <property type="match status" value="1"/>
</dbReference>
<dbReference type="PANTHER" id="PTHR24324">
    <property type="entry name" value="HOMEOBOX PROTEIN HHEX"/>
    <property type="match status" value="1"/>
</dbReference>
<feature type="compositionally biased region" description="Basic residues" evidence="7">
    <location>
        <begin position="58"/>
        <end position="69"/>
    </location>
</feature>
<dbReference type="InterPro" id="IPR001356">
    <property type="entry name" value="HD"/>
</dbReference>
<dbReference type="CDD" id="cd00086">
    <property type="entry name" value="homeodomain"/>
    <property type="match status" value="1"/>
</dbReference>
<dbReference type="Proteomes" id="UP001498771">
    <property type="component" value="Unassembled WGS sequence"/>
</dbReference>
<protein>
    <submittedName>
        <fullName evidence="9">Homeodomain-like protein</fullName>
    </submittedName>
</protein>
<evidence type="ECO:0000256" key="1">
    <source>
        <dbReference type="ARBA" id="ARBA00004123"/>
    </source>
</evidence>
<dbReference type="GeneID" id="90035987"/>
<evidence type="ECO:0000256" key="5">
    <source>
        <dbReference type="PROSITE-ProRule" id="PRU00108"/>
    </source>
</evidence>
<feature type="DNA-binding region" description="Homeobox" evidence="5">
    <location>
        <begin position="6"/>
        <end position="65"/>
    </location>
</feature>
<dbReference type="InterPro" id="IPR017970">
    <property type="entry name" value="Homeobox_CS"/>
</dbReference>
<comment type="caution">
    <text evidence="9">The sequence shown here is derived from an EMBL/GenBank/DDBJ whole genome shotgun (WGS) entry which is preliminary data.</text>
</comment>
<dbReference type="PANTHER" id="PTHR24324:SF5">
    <property type="entry name" value="HEMATOPOIETICALLY-EXPRESSED HOMEOBOX PROTEIN HHEX"/>
    <property type="match status" value="1"/>
</dbReference>
<name>A0ABR1F3U0_9ASCO</name>
<keyword evidence="10" id="KW-1185">Reference proteome</keyword>
<dbReference type="PRINTS" id="PR00031">
    <property type="entry name" value="HTHREPRESSR"/>
</dbReference>
<keyword evidence="4 5" id="KW-0539">Nucleus</keyword>
<feature type="compositionally biased region" description="Gly residues" evidence="7">
    <location>
        <begin position="77"/>
        <end position="93"/>
    </location>
</feature>
<evidence type="ECO:0000259" key="8">
    <source>
        <dbReference type="PROSITE" id="PS50071"/>
    </source>
</evidence>
<dbReference type="InterPro" id="IPR009057">
    <property type="entry name" value="Homeodomain-like_sf"/>
</dbReference>
<feature type="domain" description="Homeobox" evidence="8">
    <location>
        <begin position="4"/>
        <end position="64"/>
    </location>
</feature>
<evidence type="ECO:0000256" key="3">
    <source>
        <dbReference type="ARBA" id="ARBA00023155"/>
    </source>
</evidence>
<organism evidence="9 10">
    <name type="scientific">Myxozyma melibiosi</name>
    <dbReference type="NCBI Taxonomy" id="54550"/>
    <lineage>
        <taxon>Eukaryota</taxon>
        <taxon>Fungi</taxon>
        <taxon>Dikarya</taxon>
        <taxon>Ascomycota</taxon>
        <taxon>Saccharomycotina</taxon>
        <taxon>Lipomycetes</taxon>
        <taxon>Lipomycetales</taxon>
        <taxon>Lipomycetaceae</taxon>
        <taxon>Myxozyma</taxon>
    </lineage>
</organism>